<protein>
    <submittedName>
        <fullName evidence="2">Uncharacterized protein</fullName>
    </submittedName>
</protein>
<dbReference type="EMBL" id="CP032382">
    <property type="protein sequence ID" value="AYB33959.1"/>
    <property type="molecule type" value="Genomic_DNA"/>
</dbReference>
<dbReference type="Proteomes" id="UP000266183">
    <property type="component" value="Chromosome"/>
</dbReference>
<dbReference type="AlphaFoldDB" id="A0A385SRZ4"/>
<organism evidence="2 3">
    <name type="scientific">Chryseolinea soli</name>
    <dbReference type="NCBI Taxonomy" id="2321403"/>
    <lineage>
        <taxon>Bacteria</taxon>
        <taxon>Pseudomonadati</taxon>
        <taxon>Bacteroidota</taxon>
        <taxon>Cytophagia</taxon>
        <taxon>Cytophagales</taxon>
        <taxon>Fulvivirgaceae</taxon>
        <taxon>Chryseolinea</taxon>
    </lineage>
</organism>
<keyword evidence="1" id="KW-0732">Signal</keyword>
<proteinExistence type="predicted"/>
<sequence length="177" mass="20034">MKIATRMLMVALILASGCYPESPFAPDFPVGEVEGYKPIYATDDQVPLAFGAARPLVRPGKIYVVSTYLLINEKYQGIHVFDNSDPAHPKALGFLQLAGNTEMAIRNNVLYADHMTDLVALDVSDWSNIRELSRLKQEHWSQRIPPREGRYFECPDDTRGMVIGWEMTTLNNPKCFR</sequence>
<dbReference type="KEGG" id="chk:D4L85_26765"/>
<evidence type="ECO:0000313" key="3">
    <source>
        <dbReference type="Proteomes" id="UP000266183"/>
    </source>
</evidence>
<evidence type="ECO:0000313" key="2">
    <source>
        <dbReference type="EMBL" id="AYB33959.1"/>
    </source>
</evidence>
<reference evidence="3" key="1">
    <citation type="submission" date="2018-09" db="EMBL/GenBank/DDBJ databases">
        <title>Chryseolinea sp. KIS68-18 isolated from soil.</title>
        <authorList>
            <person name="Weon H.-Y."/>
            <person name="Kwon S.-W."/>
            <person name="Lee S.A."/>
        </authorList>
    </citation>
    <scope>NUCLEOTIDE SEQUENCE [LARGE SCALE GENOMIC DNA]</scope>
    <source>
        <strain evidence="3">KIS68-18</strain>
    </source>
</reference>
<feature type="signal peptide" evidence="1">
    <location>
        <begin position="1"/>
        <end position="25"/>
    </location>
</feature>
<accession>A0A385SRZ4</accession>
<evidence type="ECO:0000256" key="1">
    <source>
        <dbReference type="SAM" id="SignalP"/>
    </source>
</evidence>
<gene>
    <name evidence="2" type="ORF">D4L85_26765</name>
</gene>
<name>A0A385SRZ4_9BACT</name>
<keyword evidence="3" id="KW-1185">Reference proteome</keyword>
<dbReference type="PROSITE" id="PS51257">
    <property type="entry name" value="PROKAR_LIPOPROTEIN"/>
    <property type="match status" value="1"/>
</dbReference>
<feature type="chain" id="PRO_5017268799" evidence="1">
    <location>
        <begin position="26"/>
        <end position="177"/>
    </location>
</feature>